<feature type="region of interest" description="Disordered" evidence="1">
    <location>
        <begin position="155"/>
        <end position="183"/>
    </location>
</feature>
<dbReference type="STRING" id="1399797.GCA_000518285_01875"/>
<protein>
    <submittedName>
        <fullName evidence="2">Uncharacterized protein</fullName>
    </submittedName>
</protein>
<feature type="compositionally biased region" description="Polar residues" evidence="1">
    <location>
        <begin position="155"/>
        <end position="164"/>
    </location>
</feature>
<proteinExistence type="predicted"/>
<feature type="compositionally biased region" description="Acidic residues" evidence="1">
    <location>
        <begin position="169"/>
        <end position="183"/>
    </location>
</feature>
<dbReference type="AlphaFoldDB" id="A0A2S5RDM9"/>
<organism evidence="2 3">
    <name type="scientific">Williamsoniiplasma lucivorax</name>
    <dbReference type="NCBI Taxonomy" id="209274"/>
    <lineage>
        <taxon>Bacteria</taxon>
        <taxon>Bacillati</taxon>
        <taxon>Mycoplasmatota</taxon>
        <taxon>Mollicutes</taxon>
        <taxon>Entomoplasmatales</taxon>
        <taxon>Williamsoniiplasma</taxon>
    </lineage>
</organism>
<dbReference type="EMBL" id="PHNE01000002">
    <property type="protein sequence ID" value="PPE05407.1"/>
    <property type="molecule type" value="Genomic_DNA"/>
</dbReference>
<evidence type="ECO:0000256" key="1">
    <source>
        <dbReference type="SAM" id="MobiDB-lite"/>
    </source>
</evidence>
<comment type="caution">
    <text evidence="2">The sequence shown here is derived from an EMBL/GenBank/DDBJ whole genome shotgun (WGS) entry which is preliminary data.</text>
</comment>
<gene>
    <name evidence="2" type="ORF">ELUCI_v1c04990</name>
</gene>
<accession>A0A2S5RDM9</accession>
<reference evidence="2 3" key="1">
    <citation type="submission" date="2017-11" db="EMBL/GenBank/DDBJ databases">
        <title>Genome sequence of Entomoplasma lucivorax PIPN-2 (ATCC 49196).</title>
        <authorList>
            <person name="Lo W.-S."/>
            <person name="Gasparich G.E."/>
            <person name="Kuo C.-H."/>
        </authorList>
    </citation>
    <scope>NUCLEOTIDE SEQUENCE [LARGE SCALE GENOMIC DNA]</scope>
    <source>
        <strain evidence="2 3">PIPN-2</strain>
    </source>
</reference>
<evidence type="ECO:0000313" key="2">
    <source>
        <dbReference type="EMBL" id="PPE05407.1"/>
    </source>
</evidence>
<evidence type="ECO:0000313" key="3">
    <source>
        <dbReference type="Proteomes" id="UP000237865"/>
    </source>
</evidence>
<dbReference type="RefSeq" id="WP_028126994.1">
    <property type="nucleotide sequence ID" value="NZ_PHNE01000002.1"/>
</dbReference>
<name>A0A2S5RDM9_9MOLU</name>
<sequence length="183" mass="21830">MKRYPTVEEMNSLRLKIEPELCSELLLWKNNSMVKRGNTYIFKLLKDNIFDEAEIEKWNHEKLFSKYHQLIVDDVKTQGRYAFKDMTGSLVQLYTPHWASGFIQEFYQSELIWLQTNSNYVAIDYKQDLTNYFINEYVNSVSEFAREKLKELKNSNDNTLSTETRANEILDENNNDQEELEVE</sequence>
<dbReference type="Proteomes" id="UP000237865">
    <property type="component" value="Unassembled WGS sequence"/>
</dbReference>
<keyword evidence="3" id="KW-1185">Reference proteome</keyword>